<feature type="chain" id="PRO_5019508814" evidence="1">
    <location>
        <begin position="25"/>
        <end position="207"/>
    </location>
</feature>
<protein>
    <submittedName>
        <fullName evidence="2">Uncharacterized protein</fullName>
    </submittedName>
</protein>
<dbReference type="AlphaFoldDB" id="A0A448WNW0"/>
<evidence type="ECO:0000313" key="2">
    <source>
        <dbReference type="EMBL" id="VEL16451.1"/>
    </source>
</evidence>
<sequence length="207" mass="23034">MLSYAFFITPLNILFILHFPPVSPRFWRTLAVLPGTARDLHISLDSPQLSLLVTAGIEEDTTIAISDEDERADKEHVYQKEQEDWKLETAYSSQKASSLAATPANVRLLDASNSNRQIWSTMKPRLSRRLGPSSLVESTKVQATGRPSLSLLSPLPLQGLSQAAVQFRVSLVGRKQLGRPSTPTQWVLLPGTSLEPVDLLTVYFFFD</sequence>
<keyword evidence="1" id="KW-0732">Signal</keyword>
<evidence type="ECO:0000256" key="1">
    <source>
        <dbReference type="SAM" id="SignalP"/>
    </source>
</evidence>
<evidence type="ECO:0000313" key="3">
    <source>
        <dbReference type="Proteomes" id="UP000784294"/>
    </source>
</evidence>
<name>A0A448WNW0_9PLAT</name>
<organism evidence="2 3">
    <name type="scientific">Protopolystoma xenopodis</name>
    <dbReference type="NCBI Taxonomy" id="117903"/>
    <lineage>
        <taxon>Eukaryota</taxon>
        <taxon>Metazoa</taxon>
        <taxon>Spiralia</taxon>
        <taxon>Lophotrochozoa</taxon>
        <taxon>Platyhelminthes</taxon>
        <taxon>Monogenea</taxon>
        <taxon>Polyopisthocotylea</taxon>
        <taxon>Polystomatidea</taxon>
        <taxon>Polystomatidae</taxon>
        <taxon>Protopolystoma</taxon>
    </lineage>
</organism>
<gene>
    <name evidence="2" type="ORF">PXEA_LOCUS9891</name>
</gene>
<reference evidence="2" key="1">
    <citation type="submission" date="2018-11" db="EMBL/GenBank/DDBJ databases">
        <authorList>
            <consortium name="Pathogen Informatics"/>
        </authorList>
    </citation>
    <scope>NUCLEOTIDE SEQUENCE</scope>
</reference>
<comment type="caution">
    <text evidence="2">The sequence shown here is derived from an EMBL/GenBank/DDBJ whole genome shotgun (WGS) entry which is preliminary data.</text>
</comment>
<accession>A0A448WNW0</accession>
<proteinExistence type="predicted"/>
<dbReference type="EMBL" id="CAAALY010028502">
    <property type="protein sequence ID" value="VEL16451.1"/>
    <property type="molecule type" value="Genomic_DNA"/>
</dbReference>
<feature type="signal peptide" evidence="1">
    <location>
        <begin position="1"/>
        <end position="24"/>
    </location>
</feature>
<keyword evidence="3" id="KW-1185">Reference proteome</keyword>
<dbReference type="Proteomes" id="UP000784294">
    <property type="component" value="Unassembled WGS sequence"/>
</dbReference>